<name>A0A2T9Z9C8_9FUNG</name>
<evidence type="ECO:0000256" key="1">
    <source>
        <dbReference type="SAM" id="MobiDB-lite"/>
    </source>
</evidence>
<proteinExistence type="predicted"/>
<dbReference type="AlphaFoldDB" id="A0A2T9Z9C8"/>
<feature type="transmembrane region" description="Helical" evidence="2">
    <location>
        <begin position="52"/>
        <end position="70"/>
    </location>
</feature>
<dbReference type="Proteomes" id="UP000245609">
    <property type="component" value="Unassembled WGS sequence"/>
</dbReference>
<comment type="caution">
    <text evidence="3">The sequence shown here is derived from an EMBL/GenBank/DDBJ whole genome shotgun (WGS) entry which is preliminary data.</text>
</comment>
<keyword evidence="2" id="KW-1133">Transmembrane helix</keyword>
<feature type="region of interest" description="Disordered" evidence="1">
    <location>
        <begin position="153"/>
        <end position="185"/>
    </location>
</feature>
<sequence length="547" mass="61948">MSTNHQNSDVSEKALAELNHKGSDLENAADNAPLLRSETQGKQGKSKTKKRFFLFGMLIGILIFVFIGAHKDAIRSAINRKKENVRIYIHKLKEVGKEFKEFGPEIDYMLSSPGEEYVAPNYSEYSKHTGKYHNERVKSVKESVKGIIQNQKQAADDKKHSLGKGFKHHGHHGRHGRHGHHDQLHSNGKHTVSLLHNIMHKLKALKSEYKSAGHKHGKSGSSWKNFMPEEFDHHGCETPVEGERYVYQYNPEEFGRFVFSSLGRQYTDVKVVTTDKSEFSVHINTFYSSPDIVGSVVVTSSESGDKDEDTNDEFSEFYITKDLEHLKEAKFRARGPKFLKRGQCIKVYIEFVVPESVKHIQELGTGFVVGNYSVDPKVTESVQFGKFYFGSLYSHSVPESINANVLSLHSIKSTLKGKFNVAHVVSASSIVSPIDLNINIKNPHHKSNDYSIASEMKTFHINTRSVFGDVEVDVSKSYSGKFDVRSTFKETEVSAPNEDDISYEKNTKHYKSGTYNVHKEEQAYTKQVEWFLYTNLLNSEANVLKAA</sequence>
<keyword evidence="2" id="KW-0812">Transmembrane</keyword>
<dbReference type="EMBL" id="MBFS01001288">
    <property type="protein sequence ID" value="PVV01206.1"/>
    <property type="molecule type" value="Genomic_DNA"/>
</dbReference>
<feature type="compositionally biased region" description="Basic residues" evidence="1">
    <location>
        <begin position="161"/>
        <end position="180"/>
    </location>
</feature>
<keyword evidence="2" id="KW-0472">Membrane</keyword>
<gene>
    <name evidence="3" type="ORF">BB560_004388</name>
</gene>
<evidence type="ECO:0000313" key="3">
    <source>
        <dbReference type="EMBL" id="PVV01206.1"/>
    </source>
</evidence>
<evidence type="ECO:0000256" key="2">
    <source>
        <dbReference type="SAM" id="Phobius"/>
    </source>
</evidence>
<keyword evidence="4" id="KW-1185">Reference proteome</keyword>
<dbReference type="STRING" id="133381.A0A2T9Z9C8"/>
<accession>A0A2T9Z9C8</accession>
<reference evidence="3 4" key="1">
    <citation type="journal article" date="2018" name="MBio">
        <title>Comparative Genomics Reveals the Core Gene Toolbox for the Fungus-Insect Symbiosis.</title>
        <authorList>
            <person name="Wang Y."/>
            <person name="Stata M."/>
            <person name="Wang W."/>
            <person name="Stajich J.E."/>
            <person name="White M.M."/>
            <person name="Moncalvo J.M."/>
        </authorList>
    </citation>
    <scope>NUCLEOTIDE SEQUENCE [LARGE SCALE GENOMIC DNA]</scope>
    <source>
        <strain evidence="3 4">SC-DP-2</strain>
    </source>
</reference>
<evidence type="ECO:0000313" key="4">
    <source>
        <dbReference type="Proteomes" id="UP000245609"/>
    </source>
</evidence>
<organism evidence="3 4">
    <name type="scientific">Smittium megazygosporum</name>
    <dbReference type="NCBI Taxonomy" id="133381"/>
    <lineage>
        <taxon>Eukaryota</taxon>
        <taxon>Fungi</taxon>
        <taxon>Fungi incertae sedis</taxon>
        <taxon>Zoopagomycota</taxon>
        <taxon>Kickxellomycotina</taxon>
        <taxon>Harpellomycetes</taxon>
        <taxon>Harpellales</taxon>
        <taxon>Legeriomycetaceae</taxon>
        <taxon>Smittium</taxon>
    </lineage>
</organism>
<protein>
    <submittedName>
        <fullName evidence="3">Uncharacterized protein</fullName>
    </submittedName>
</protein>